<keyword evidence="1" id="KW-0732">Signal</keyword>
<name>A0A8T1WMX0_9STRA</name>
<gene>
    <name evidence="2" type="ORF">PHYBOEH_004709</name>
</gene>
<dbReference type="EMBL" id="JAGDFL010000249">
    <property type="protein sequence ID" value="KAG7394735.1"/>
    <property type="molecule type" value="Genomic_DNA"/>
</dbReference>
<dbReference type="Proteomes" id="UP000693981">
    <property type="component" value="Unassembled WGS sequence"/>
</dbReference>
<feature type="signal peptide" evidence="1">
    <location>
        <begin position="1"/>
        <end position="15"/>
    </location>
</feature>
<dbReference type="AlphaFoldDB" id="A0A8T1WMX0"/>
<feature type="chain" id="PRO_5035845865" evidence="1">
    <location>
        <begin position="16"/>
        <end position="217"/>
    </location>
</feature>
<accession>A0A8T1WMX0</accession>
<reference evidence="2" key="1">
    <citation type="submission" date="2021-02" db="EMBL/GenBank/DDBJ databases">
        <authorList>
            <person name="Palmer J.M."/>
        </authorList>
    </citation>
    <scope>NUCLEOTIDE SEQUENCE</scope>
    <source>
        <strain evidence="2">SCRP23</strain>
    </source>
</reference>
<keyword evidence="3" id="KW-1185">Reference proteome</keyword>
<organism evidence="2 3">
    <name type="scientific">Phytophthora boehmeriae</name>
    <dbReference type="NCBI Taxonomy" id="109152"/>
    <lineage>
        <taxon>Eukaryota</taxon>
        <taxon>Sar</taxon>
        <taxon>Stramenopiles</taxon>
        <taxon>Oomycota</taxon>
        <taxon>Peronosporomycetes</taxon>
        <taxon>Peronosporales</taxon>
        <taxon>Peronosporaceae</taxon>
        <taxon>Phytophthora</taxon>
    </lineage>
</organism>
<sequence length="217" mass="23112">MHRLPFLMFAALSFAAKVPLRVSATTFAIETYFGGAACGGTPYLVNANEAPDCAAVACKSSDYSRTNSTPQSVGMVSVECTTDYLAALRKKFGSSPYIIQVLSPDSGCATFGTASGFPATGNCEGSFDANDSMGVHLVGTLEPNGSATMQYFSGSPCISSQWFLTESVDSEALAKHSCEASRHRCIHFTEAAVQEETEPAQFAPYNCYVGADRYRHV</sequence>
<dbReference type="OrthoDB" id="127347at2759"/>
<proteinExistence type="predicted"/>
<evidence type="ECO:0000313" key="3">
    <source>
        <dbReference type="Proteomes" id="UP000693981"/>
    </source>
</evidence>
<evidence type="ECO:0000256" key="1">
    <source>
        <dbReference type="SAM" id="SignalP"/>
    </source>
</evidence>
<comment type="caution">
    <text evidence="2">The sequence shown here is derived from an EMBL/GenBank/DDBJ whole genome shotgun (WGS) entry which is preliminary data.</text>
</comment>
<protein>
    <submittedName>
        <fullName evidence="2">Uncharacterized protein</fullName>
    </submittedName>
</protein>
<evidence type="ECO:0000313" key="2">
    <source>
        <dbReference type="EMBL" id="KAG7394735.1"/>
    </source>
</evidence>